<feature type="transmembrane region" description="Helical" evidence="1">
    <location>
        <begin position="74"/>
        <end position="95"/>
    </location>
</feature>
<dbReference type="AlphaFoldDB" id="A0A2W0F0N1"/>
<evidence type="ECO:0000313" key="3">
    <source>
        <dbReference type="Proteomes" id="UP000247437"/>
    </source>
</evidence>
<feature type="transmembrane region" description="Helical" evidence="1">
    <location>
        <begin position="139"/>
        <end position="161"/>
    </location>
</feature>
<evidence type="ECO:0000313" key="2">
    <source>
        <dbReference type="EMBL" id="PYY71315.1"/>
    </source>
</evidence>
<reference evidence="2 3" key="1">
    <citation type="journal article" date="2018" name="Appl. Microbiol. Biotechnol.">
        <title>Characterization of the caprolactam degradation pathway in Pseudomonas jessenii using mass spectrometry-based proteomics.</title>
        <authorList>
            <person name="Otzen M."/>
            <person name="Palacio C."/>
            <person name="Janssen D.B."/>
        </authorList>
    </citation>
    <scope>NUCLEOTIDE SEQUENCE [LARGE SCALE GENOMIC DNA]</scope>
    <source>
        <strain evidence="2 3">GO3</strain>
    </source>
</reference>
<feature type="transmembrane region" description="Helical" evidence="1">
    <location>
        <begin position="41"/>
        <end position="62"/>
    </location>
</feature>
<keyword evidence="1" id="KW-0812">Transmembrane</keyword>
<keyword evidence="1" id="KW-0472">Membrane</keyword>
<feature type="transmembrane region" description="Helical" evidence="1">
    <location>
        <begin position="6"/>
        <end position="29"/>
    </location>
</feature>
<accession>A0A2W0F0N1</accession>
<name>A0A2W0F0N1_PSEJE</name>
<gene>
    <name evidence="2" type="ORF">CRX42_06895</name>
</gene>
<dbReference type="EMBL" id="PDLL01000051">
    <property type="protein sequence ID" value="PYY71315.1"/>
    <property type="molecule type" value="Genomic_DNA"/>
</dbReference>
<keyword evidence="1" id="KW-1133">Transmembrane helix</keyword>
<comment type="caution">
    <text evidence="2">The sequence shown here is derived from an EMBL/GenBank/DDBJ whole genome shotgun (WGS) entry which is preliminary data.</text>
</comment>
<feature type="transmembrane region" description="Helical" evidence="1">
    <location>
        <begin position="115"/>
        <end position="133"/>
    </location>
</feature>
<dbReference type="RefSeq" id="WP_110658497.1">
    <property type="nucleotide sequence ID" value="NZ_PDLL01000051.1"/>
</dbReference>
<protein>
    <submittedName>
        <fullName evidence="2">Uncharacterized protein</fullName>
    </submittedName>
</protein>
<dbReference type="OrthoDB" id="9803673at2"/>
<sequence>MTPDQIYSHIRIVLSIILGLGITTLLKGIASIIEHPRRFGWSWIHMSWVVWALISIMTFWWWEFRLTQVPVWTFESYFFIVCYCALYFMVSTMLFPSDVREFGSYENYLLERRAWFFGLIALLTAMDLVDTSLKGNARWQTLGAAYTAHTVIMLGIVLIGITQKRRRVQLALALFSLIYQVGYFAVEYFTLIAD</sequence>
<dbReference type="Proteomes" id="UP000247437">
    <property type="component" value="Unassembled WGS sequence"/>
</dbReference>
<feature type="transmembrane region" description="Helical" evidence="1">
    <location>
        <begin position="168"/>
        <end position="186"/>
    </location>
</feature>
<organism evidence="2 3">
    <name type="scientific">Pseudomonas jessenii</name>
    <dbReference type="NCBI Taxonomy" id="77298"/>
    <lineage>
        <taxon>Bacteria</taxon>
        <taxon>Pseudomonadati</taxon>
        <taxon>Pseudomonadota</taxon>
        <taxon>Gammaproteobacteria</taxon>
        <taxon>Pseudomonadales</taxon>
        <taxon>Pseudomonadaceae</taxon>
        <taxon>Pseudomonas</taxon>
    </lineage>
</organism>
<proteinExistence type="predicted"/>
<evidence type="ECO:0000256" key="1">
    <source>
        <dbReference type="SAM" id="Phobius"/>
    </source>
</evidence>